<dbReference type="OMA" id="PPLLHSM"/>
<dbReference type="InterPro" id="IPR002048">
    <property type="entry name" value="EF_hand_dom"/>
</dbReference>
<dbReference type="InterPro" id="IPR011992">
    <property type="entry name" value="EF-hand-dom_pair"/>
</dbReference>
<evidence type="ECO:0000256" key="1">
    <source>
        <dbReference type="ARBA" id="ARBA00022737"/>
    </source>
</evidence>
<dbReference type="AlphaFoldDB" id="W3WQJ4"/>
<sequence>MSAAYKPSPLGYGSPRSSPFRRPESPAASSPLRQSTPPGTPSRIGHLRSPSRLGSDSTPVKAAPTSPDFTRSRPLPQPENMASPRLGSPVSIRSQAPAAATGGNALSQLQPQQLRVLRDGFQILDRDSDGSVNREDVADMMNQLGMTPSQSELSQFFPPGGPQNMTLAVFLNSIANTLSAMSPSSELLSAFSAFDDDDSGQVDLAELRDALLHTAPEPGESALSPHEVEKIMASFSGRRAFSKSTMSAGVSRKKGEVFKYQDFVNSIVGGSGAAEPAPSSSGSEQSEG</sequence>
<keyword evidence="6" id="KW-1185">Reference proteome</keyword>
<dbReference type="Pfam" id="PF13202">
    <property type="entry name" value="EF-hand_5"/>
    <property type="match status" value="2"/>
</dbReference>
<protein>
    <recommendedName>
        <fullName evidence="4">EF-hand domain-containing protein</fullName>
    </recommendedName>
</protein>
<dbReference type="Proteomes" id="UP000030651">
    <property type="component" value="Unassembled WGS sequence"/>
</dbReference>
<dbReference type="InParanoid" id="W3WQJ4"/>
<keyword evidence="2" id="KW-0106">Calcium</keyword>
<dbReference type="OrthoDB" id="429467at2759"/>
<dbReference type="CDD" id="cd00051">
    <property type="entry name" value="EFh"/>
    <property type="match status" value="1"/>
</dbReference>
<feature type="region of interest" description="Disordered" evidence="3">
    <location>
        <begin position="269"/>
        <end position="288"/>
    </location>
</feature>
<name>W3WQJ4_PESFW</name>
<dbReference type="KEGG" id="pfy:PFICI_11505"/>
<reference evidence="6" key="1">
    <citation type="journal article" date="2015" name="BMC Genomics">
        <title>Genomic and transcriptomic analysis of the endophytic fungus Pestalotiopsis fici reveals its lifestyle and high potential for synthesis of natural products.</title>
        <authorList>
            <person name="Wang X."/>
            <person name="Zhang X."/>
            <person name="Liu L."/>
            <person name="Xiang M."/>
            <person name="Wang W."/>
            <person name="Sun X."/>
            <person name="Che Y."/>
            <person name="Guo L."/>
            <person name="Liu G."/>
            <person name="Guo L."/>
            <person name="Wang C."/>
            <person name="Yin W.B."/>
            <person name="Stadler M."/>
            <person name="Zhang X."/>
            <person name="Liu X."/>
        </authorList>
    </citation>
    <scope>NUCLEOTIDE SEQUENCE [LARGE SCALE GENOMIC DNA]</scope>
    <source>
        <strain evidence="6">W106-1 / CGMCC3.15140</strain>
    </source>
</reference>
<dbReference type="eggNOG" id="KOG0031">
    <property type="taxonomic scope" value="Eukaryota"/>
</dbReference>
<evidence type="ECO:0000259" key="4">
    <source>
        <dbReference type="PROSITE" id="PS50222"/>
    </source>
</evidence>
<gene>
    <name evidence="5" type="ORF">PFICI_11505</name>
</gene>
<dbReference type="PROSITE" id="PS50222">
    <property type="entry name" value="EF_HAND_2"/>
    <property type="match status" value="2"/>
</dbReference>
<dbReference type="InterPro" id="IPR050403">
    <property type="entry name" value="Myosin_RLC"/>
</dbReference>
<keyword evidence="1" id="KW-0677">Repeat</keyword>
<proteinExistence type="predicted"/>
<dbReference type="SMART" id="SM00054">
    <property type="entry name" value="EFh"/>
    <property type="match status" value="2"/>
</dbReference>
<organism evidence="5 6">
    <name type="scientific">Pestalotiopsis fici (strain W106-1 / CGMCC3.15140)</name>
    <dbReference type="NCBI Taxonomy" id="1229662"/>
    <lineage>
        <taxon>Eukaryota</taxon>
        <taxon>Fungi</taxon>
        <taxon>Dikarya</taxon>
        <taxon>Ascomycota</taxon>
        <taxon>Pezizomycotina</taxon>
        <taxon>Sordariomycetes</taxon>
        <taxon>Xylariomycetidae</taxon>
        <taxon>Amphisphaeriales</taxon>
        <taxon>Sporocadaceae</taxon>
        <taxon>Pestalotiopsis</taxon>
    </lineage>
</organism>
<feature type="region of interest" description="Disordered" evidence="3">
    <location>
        <begin position="1"/>
        <end position="107"/>
    </location>
</feature>
<dbReference type="EMBL" id="KI912117">
    <property type="protein sequence ID" value="ETS76118.1"/>
    <property type="molecule type" value="Genomic_DNA"/>
</dbReference>
<evidence type="ECO:0000256" key="3">
    <source>
        <dbReference type="SAM" id="MobiDB-lite"/>
    </source>
</evidence>
<dbReference type="RefSeq" id="XP_007838277.1">
    <property type="nucleotide sequence ID" value="XM_007840086.1"/>
</dbReference>
<feature type="compositionally biased region" description="Low complexity" evidence="3">
    <location>
        <begin position="273"/>
        <end position="288"/>
    </location>
</feature>
<accession>W3WQJ4</accession>
<evidence type="ECO:0000256" key="2">
    <source>
        <dbReference type="ARBA" id="ARBA00022837"/>
    </source>
</evidence>
<dbReference type="PROSITE" id="PS00018">
    <property type="entry name" value="EF_HAND_1"/>
    <property type="match status" value="2"/>
</dbReference>
<dbReference type="InterPro" id="IPR018247">
    <property type="entry name" value="EF_Hand_1_Ca_BS"/>
</dbReference>
<dbReference type="GO" id="GO:0005509">
    <property type="term" value="F:calcium ion binding"/>
    <property type="evidence" value="ECO:0007669"/>
    <property type="project" value="InterPro"/>
</dbReference>
<dbReference type="STRING" id="1229662.W3WQJ4"/>
<feature type="compositionally biased region" description="Low complexity" evidence="3">
    <location>
        <begin position="14"/>
        <end position="31"/>
    </location>
</feature>
<feature type="domain" description="EF-hand" evidence="4">
    <location>
        <begin position="112"/>
        <end position="147"/>
    </location>
</feature>
<dbReference type="GeneID" id="19276518"/>
<evidence type="ECO:0000313" key="5">
    <source>
        <dbReference type="EMBL" id="ETS76118.1"/>
    </source>
</evidence>
<dbReference type="HOGENOM" id="CLU_054966_1_0_1"/>
<dbReference type="PANTHER" id="PTHR23049">
    <property type="entry name" value="MYOSIN REGULATORY LIGHT CHAIN 2"/>
    <property type="match status" value="1"/>
</dbReference>
<feature type="domain" description="EF-hand" evidence="4">
    <location>
        <begin position="182"/>
        <end position="217"/>
    </location>
</feature>
<dbReference type="Gene3D" id="1.10.238.10">
    <property type="entry name" value="EF-hand"/>
    <property type="match status" value="1"/>
</dbReference>
<evidence type="ECO:0000313" key="6">
    <source>
        <dbReference type="Proteomes" id="UP000030651"/>
    </source>
</evidence>
<dbReference type="SUPFAM" id="SSF47473">
    <property type="entry name" value="EF-hand"/>
    <property type="match status" value="1"/>
</dbReference>